<evidence type="ECO:0000256" key="4">
    <source>
        <dbReference type="SAM" id="MobiDB-lite"/>
    </source>
</evidence>
<dbReference type="CDD" id="cd03221">
    <property type="entry name" value="ABCF_EF-3"/>
    <property type="match status" value="2"/>
</dbReference>
<keyword evidence="2" id="KW-0067">ATP-binding</keyword>
<evidence type="ECO:0000256" key="3">
    <source>
        <dbReference type="SAM" id="Coils"/>
    </source>
</evidence>
<dbReference type="GO" id="GO:0016887">
    <property type="term" value="F:ATP hydrolysis activity"/>
    <property type="evidence" value="ECO:0007669"/>
    <property type="project" value="InterPro"/>
</dbReference>
<keyword evidence="3" id="KW-0175">Coiled coil</keyword>
<dbReference type="PROSITE" id="PS00211">
    <property type="entry name" value="ABC_TRANSPORTER_1"/>
    <property type="match status" value="2"/>
</dbReference>
<dbReference type="InterPro" id="IPR003439">
    <property type="entry name" value="ABC_transporter-like_ATP-bd"/>
</dbReference>
<evidence type="ECO:0000256" key="2">
    <source>
        <dbReference type="ARBA" id="ARBA00022840"/>
    </source>
</evidence>
<keyword evidence="1" id="KW-0547">Nucleotide-binding</keyword>
<feature type="coiled-coil region" evidence="3">
    <location>
        <begin position="263"/>
        <end position="311"/>
    </location>
</feature>
<feature type="domain" description="ABC transporter" evidence="5">
    <location>
        <begin position="5"/>
        <end position="260"/>
    </location>
</feature>
<comment type="caution">
    <text evidence="6">The sequence shown here is derived from an EMBL/GenBank/DDBJ whole genome shotgun (WGS) entry which is preliminary data.</text>
</comment>
<dbReference type="FunFam" id="3.40.50.300:FF:000011">
    <property type="entry name" value="Putative ABC transporter ATP-binding component"/>
    <property type="match status" value="1"/>
</dbReference>
<dbReference type="SMART" id="SM00382">
    <property type="entry name" value="AAA"/>
    <property type="match status" value="2"/>
</dbReference>
<evidence type="ECO:0000259" key="5">
    <source>
        <dbReference type="PROSITE" id="PS50893"/>
    </source>
</evidence>
<name>A0A0C2RZA2_9BACL</name>
<evidence type="ECO:0000313" key="6">
    <source>
        <dbReference type="EMBL" id="KIL47124.1"/>
    </source>
</evidence>
<dbReference type="GO" id="GO:0005524">
    <property type="term" value="F:ATP binding"/>
    <property type="evidence" value="ECO:0007669"/>
    <property type="project" value="UniProtKB-KW"/>
</dbReference>
<dbReference type="PANTHER" id="PTHR42855:SF2">
    <property type="entry name" value="DRUG RESISTANCE ABC TRANSPORTER,ATP-BINDING PROTEIN"/>
    <property type="match status" value="1"/>
</dbReference>
<reference evidence="6 7" key="1">
    <citation type="submission" date="2015-01" db="EMBL/GenBank/DDBJ databases">
        <title>Jeotgalibacillus campisalis genome sequencing.</title>
        <authorList>
            <person name="Goh K.M."/>
            <person name="Chan K.-G."/>
            <person name="Yaakop A.S."/>
            <person name="Ee R."/>
            <person name="Gan H.M."/>
            <person name="Chan C.S."/>
        </authorList>
    </citation>
    <scope>NUCLEOTIDE SEQUENCE [LARGE SCALE GENOMIC DNA]</scope>
    <source>
        <strain evidence="6 7">SF-57</strain>
    </source>
</reference>
<dbReference type="PROSITE" id="PS50893">
    <property type="entry name" value="ABC_TRANSPORTER_2"/>
    <property type="match status" value="2"/>
</dbReference>
<feature type="compositionally biased region" description="Basic and acidic residues" evidence="4">
    <location>
        <begin position="543"/>
        <end position="555"/>
    </location>
</feature>
<evidence type="ECO:0000313" key="7">
    <source>
        <dbReference type="Proteomes" id="UP000031972"/>
    </source>
</evidence>
<sequence>MMILCQIQSVKKEYSGTTIVENLSFTIKDQERLGLVGRNGCGKSTLFKLISGEEEPDEGFITKQKDCSIGSLAQIPSVSKEVTGIEFLQQAYIHELAIQEKMAQAEIALSKEKSETSITRLVEQYGLLQDEFEQRNGYEIQSKMDAVVNGLKISHLKNRTFEEMSGGEQTKLGLALLLLQKPDLLLLDEPTNHLDLHSIEWLEQFIQQYSGAVVIISHDRYFLDKTITSIVDLEDGELTFYPCSYTEFAKRKEEKLMQEFHAYQEQQKKIKKMKEAIKRLRQWANEANPPNEKLFRKAKSMERALAKIERLKKPVLEAKKMNLTFSSGERSGKDVIEFDQVSKRFDELLFNNLSFSLFHRNRMAIVGDNGTGKSTIFKLILGMEKPDSGYVNVGSSCRIGYLAQDALQYEENDRVIDLFRKDLEMPEAEARHVLATFLFYGADVFNKVSGLSGGERMRLRLAILMHQSCNMLLLDEPTNHLDIESQEVLEDALREFNGTILAISHDRYFLNQLFTKIAWLENQEITVFDGSYEWAKEKRKERVVHEEDSKQKSDAPKNTSVRQKEKVPSISEEINEEEWLQKLDLLEKKLEKLDEQLIHEKNMEEMQRLYKERQSTERAYLDWYKLLS</sequence>
<gene>
    <name evidence="6" type="ORF">KR50_24460</name>
</gene>
<keyword evidence="7" id="KW-1185">Reference proteome</keyword>
<dbReference type="SUPFAM" id="SSF52540">
    <property type="entry name" value="P-loop containing nucleoside triphosphate hydrolases"/>
    <property type="match status" value="2"/>
</dbReference>
<dbReference type="InterPro" id="IPR003593">
    <property type="entry name" value="AAA+_ATPase"/>
</dbReference>
<accession>A0A0C2RZA2</accession>
<dbReference type="EMBL" id="JXRR01000015">
    <property type="protein sequence ID" value="KIL47124.1"/>
    <property type="molecule type" value="Genomic_DNA"/>
</dbReference>
<protein>
    <recommendedName>
        <fullName evidence="5">ABC transporter domain-containing protein</fullName>
    </recommendedName>
</protein>
<dbReference type="InterPro" id="IPR017871">
    <property type="entry name" value="ABC_transporter-like_CS"/>
</dbReference>
<feature type="region of interest" description="Disordered" evidence="4">
    <location>
        <begin position="543"/>
        <end position="569"/>
    </location>
</feature>
<dbReference type="Proteomes" id="UP000031972">
    <property type="component" value="Unassembled WGS sequence"/>
</dbReference>
<feature type="domain" description="ABC transporter" evidence="5">
    <location>
        <begin position="330"/>
        <end position="547"/>
    </location>
</feature>
<dbReference type="PANTHER" id="PTHR42855">
    <property type="entry name" value="ABC TRANSPORTER ATP-BINDING SUBUNIT"/>
    <property type="match status" value="1"/>
</dbReference>
<dbReference type="PATRIC" id="fig|220754.4.peg.2463"/>
<dbReference type="AlphaFoldDB" id="A0A0C2RZA2"/>
<dbReference type="InterPro" id="IPR027417">
    <property type="entry name" value="P-loop_NTPase"/>
</dbReference>
<evidence type="ECO:0000256" key="1">
    <source>
        <dbReference type="ARBA" id="ARBA00022741"/>
    </source>
</evidence>
<dbReference type="InterPro" id="IPR051309">
    <property type="entry name" value="ABCF_ATPase"/>
</dbReference>
<dbReference type="NCBIfam" id="NF000355">
    <property type="entry name" value="ribo_prot_ABC_F"/>
    <property type="match status" value="1"/>
</dbReference>
<dbReference type="Pfam" id="PF12848">
    <property type="entry name" value="ABC_tran_Xtn"/>
    <property type="match status" value="1"/>
</dbReference>
<dbReference type="InterPro" id="IPR032781">
    <property type="entry name" value="ABC_tran_Xtn"/>
</dbReference>
<organism evidence="6 7">
    <name type="scientific">Jeotgalibacillus campisalis</name>
    <dbReference type="NCBI Taxonomy" id="220754"/>
    <lineage>
        <taxon>Bacteria</taxon>
        <taxon>Bacillati</taxon>
        <taxon>Bacillota</taxon>
        <taxon>Bacilli</taxon>
        <taxon>Bacillales</taxon>
        <taxon>Caryophanaceae</taxon>
        <taxon>Jeotgalibacillus</taxon>
    </lineage>
</organism>
<dbReference type="Pfam" id="PF00005">
    <property type="entry name" value="ABC_tran"/>
    <property type="match status" value="2"/>
</dbReference>
<feature type="coiled-coil region" evidence="3">
    <location>
        <begin position="576"/>
        <end position="603"/>
    </location>
</feature>
<dbReference type="Gene3D" id="3.40.50.300">
    <property type="entry name" value="P-loop containing nucleotide triphosphate hydrolases"/>
    <property type="match status" value="2"/>
</dbReference>
<proteinExistence type="predicted"/>